<dbReference type="Pfam" id="PF17778">
    <property type="entry name" value="WHD_BLACT"/>
    <property type="match status" value="1"/>
</dbReference>
<protein>
    <recommendedName>
        <fullName evidence="1">LACTB2 winged helix domain-containing protein</fullName>
    </recommendedName>
</protein>
<dbReference type="Gene3D" id="1.10.10.10">
    <property type="entry name" value="Winged helix-like DNA-binding domain superfamily/Winged helix DNA-binding domain"/>
    <property type="match status" value="1"/>
</dbReference>
<accession>A0A6G9CL56</accession>
<feature type="domain" description="LACTB2 winged helix" evidence="1">
    <location>
        <begin position="2"/>
        <end position="29"/>
    </location>
</feature>
<reference evidence="2 3" key="1">
    <citation type="submission" date="2020-03" db="EMBL/GenBank/DDBJ databases">
        <title>Screen low temperature-resistant strains for efficient degradation of petroleum hydrocarbons under the low temperature.</title>
        <authorList>
            <person name="Wang Y."/>
            <person name="Chen J."/>
        </authorList>
    </citation>
    <scope>NUCLEOTIDE SEQUENCE [LARGE SCALE GENOMIC DNA]</scope>
    <source>
        <strain evidence="2 3">KB1</strain>
    </source>
</reference>
<dbReference type="EMBL" id="CP050124">
    <property type="protein sequence ID" value="QIP37763.1"/>
    <property type="molecule type" value="Genomic_DNA"/>
</dbReference>
<name>A0A6G9CL56_RHOER</name>
<evidence type="ECO:0000313" key="3">
    <source>
        <dbReference type="Proteomes" id="UP000502345"/>
    </source>
</evidence>
<dbReference type="Proteomes" id="UP000502345">
    <property type="component" value="Chromosome"/>
</dbReference>
<gene>
    <name evidence="2" type="ORF">G9444_0519</name>
</gene>
<evidence type="ECO:0000259" key="1">
    <source>
        <dbReference type="Pfam" id="PF17778"/>
    </source>
</evidence>
<proteinExistence type="predicted"/>
<organism evidence="2 3">
    <name type="scientific">Rhodococcus erythropolis</name>
    <name type="common">Arthrobacter picolinophilus</name>
    <dbReference type="NCBI Taxonomy" id="1833"/>
    <lineage>
        <taxon>Bacteria</taxon>
        <taxon>Bacillati</taxon>
        <taxon>Actinomycetota</taxon>
        <taxon>Actinomycetes</taxon>
        <taxon>Mycobacteriales</taxon>
        <taxon>Nocardiaceae</taxon>
        <taxon>Rhodococcus</taxon>
        <taxon>Rhodococcus erythropolis group</taxon>
    </lineage>
</organism>
<evidence type="ECO:0000313" key="2">
    <source>
        <dbReference type="EMBL" id="QIP37763.1"/>
    </source>
</evidence>
<sequence>MRDVVEHVYSDVDPKLWPVAEKSVNVQLAYLRR</sequence>
<dbReference type="InterPro" id="IPR041516">
    <property type="entry name" value="LACTB2_WH"/>
</dbReference>
<dbReference type="InterPro" id="IPR036388">
    <property type="entry name" value="WH-like_DNA-bd_sf"/>
</dbReference>
<dbReference type="AlphaFoldDB" id="A0A6G9CL56"/>